<accession>A0A8H5ZAF5</accession>
<gene>
    <name evidence="2" type="ORF">GGP41_001116</name>
</gene>
<proteinExistence type="predicted"/>
<evidence type="ECO:0000313" key="3">
    <source>
        <dbReference type="Proteomes" id="UP000624244"/>
    </source>
</evidence>
<dbReference type="AlphaFoldDB" id="A0A8H5ZAF5"/>
<dbReference type="EMBL" id="WNKQ01000020">
    <property type="protein sequence ID" value="KAF5845019.1"/>
    <property type="molecule type" value="Genomic_DNA"/>
</dbReference>
<comment type="caution">
    <text evidence="2">The sequence shown here is derived from an EMBL/GenBank/DDBJ whole genome shotgun (WGS) entry which is preliminary data.</text>
</comment>
<protein>
    <submittedName>
        <fullName evidence="2">Uncharacterized protein</fullName>
    </submittedName>
</protein>
<organism evidence="2 3">
    <name type="scientific">Cochliobolus sativus</name>
    <name type="common">Common root rot and spot blotch fungus</name>
    <name type="synonym">Bipolaris sorokiniana</name>
    <dbReference type="NCBI Taxonomy" id="45130"/>
    <lineage>
        <taxon>Eukaryota</taxon>
        <taxon>Fungi</taxon>
        <taxon>Dikarya</taxon>
        <taxon>Ascomycota</taxon>
        <taxon>Pezizomycotina</taxon>
        <taxon>Dothideomycetes</taxon>
        <taxon>Pleosporomycetidae</taxon>
        <taxon>Pleosporales</taxon>
        <taxon>Pleosporineae</taxon>
        <taxon>Pleosporaceae</taxon>
        <taxon>Bipolaris</taxon>
    </lineage>
</organism>
<reference evidence="2" key="1">
    <citation type="submission" date="2019-11" db="EMBL/GenBank/DDBJ databases">
        <title>Bipolaris sorokiniana Genome sequencing.</title>
        <authorList>
            <person name="Wang H."/>
        </authorList>
    </citation>
    <scope>NUCLEOTIDE SEQUENCE</scope>
</reference>
<feature type="region of interest" description="Disordered" evidence="1">
    <location>
        <begin position="1"/>
        <end position="23"/>
    </location>
</feature>
<sequence>MDWSQQRRSIGQAAPGAIHNPSEDHFSPLFCRPATAKYLHRHVGTTASSSSITTTPVSLLSACANSELPAPLRTNWRSALDD</sequence>
<dbReference type="Proteomes" id="UP000624244">
    <property type="component" value="Unassembled WGS sequence"/>
</dbReference>
<evidence type="ECO:0000313" key="2">
    <source>
        <dbReference type="EMBL" id="KAF5845019.1"/>
    </source>
</evidence>
<evidence type="ECO:0000256" key="1">
    <source>
        <dbReference type="SAM" id="MobiDB-lite"/>
    </source>
</evidence>
<name>A0A8H5ZAF5_COCSA</name>